<proteinExistence type="predicted"/>
<dbReference type="InterPro" id="IPR036390">
    <property type="entry name" value="WH_DNA-bd_sf"/>
</dbReference>
<dbReference type="SMART" id="SM00895">
    <property type="entry name" value="FCD"/>
    <property type="match status" value="1"/>
</dbReference>
<sequence length="230" mass="25277">MTDSEATPPRTTHLWVREQLRDRILSGIYAPGHPLKQTELAAQLSVSVTPVREAMRDLATEGLVVIDPQRVARVRDLDAREARELNEIRLLLEPLAAKLAATHATPDDTAAITALAQETVDAESETEWLDSNRRFHMAVIEGAHAPLLTGILSNLRQISSIYLAAAVRSSTSVREKSKREHLALAEAIAMGDGDEAARIIEGHLFPHAVLATVVEEHLTSDQPRRHPPAR</sequence>
<evidence type="ECO:0000313" key="5">
    <source>
        <dbReference type="EMBL" id="PWB97782.1"/>
    </source>
</evidence>
<dbReference type="Gene3D" id="1.10.10.10">
    <property type="entry name" value="Winged helix-like DNA-binding domain superfamily/Winged helix DNA-binding domain"/>
    <property type="match status" value="1"/>
</dbReference>
<dbReference type="SUPFAM" id="SSF48008">
    <property type="entry name" value="GntR ligand-binding domain-like"/>
    <property type="match status" value="1"/>
</dbReference>
<keyword evidence="6" id="KW-1185">Reference proteome</keyword>
<dbReference type="PANTHER" id="PTHR43537:SF24">
    <property type="entry name" value="GLUCONATE OPERON TRANSCRIPTIONAL REPRESSOR"/>
    <property type="match status" value="1"/>
</dbReference>
<evidence type="ECO:0000313" key="6">
    <source>
        <dbReference type="Proteomes" id="UP000244978"/>
    </source>
</evidence>
<evidence type="ECO:0000256" key="3">
    <source>
        <dbReference type="ARBA" id="ARBA00023163"/>
    </source>
</evidence>
<evidence type="ECO:0000259" key="4">
    <source>
        <dbReference type="PROSITE" id="PS50949"/>
    </source>
</evidence>
<protein>
    <submittedName>
        <fullName evidence="5">GntR family transcriptional regulator</fullName>
    </submittedName>
</protein>
<evidence type="ECO:0000256" key="2">
    <source>
        <dbReference type="ARBA" id="ARBA00023125"/>
    </source>
</evidence>
<dbReference type="Pfam" id="PF00392">
    <property type="entry name" value="GntR"/>
    <property type="match status" value="1"/>
</dbReference>
<name>A0A2U1T1M8_9MICO</name>
<dbReference type="AlphaFoldDB" id="A0A2U1T1M8"/>
<dbReference type="GO" id="GO:0003700">
    <property type="term" value="F:DNA-binding transcription factor activity"/>
    <property type="evidence" value="ECO:0007669"/>
    <property type="project" value="InterPro"/>
</dbReference>
<dbReference type="Pfam" id="PF07729">
    <property type="entry name" value="FCD"/>
    <property type="match status" value="1"/>
</dbReference>
<dbReference type="PROSITE" id="PS50949">
    <property type="entry name" value="HTH_GNTR"/>
    <property type="match status" value="1"/>
</dbReference>
<gene>
    <name evidence="5" type="ORF">DF220_08030</name>
</gene>
<dbReference type="CDD" id="cd07377">
    <property type="entry name" value="WHTH_GntR"/>
    <property type="match status" value="1"/>
</dbReference>
<organism evidence="5 6">
    <name type="scientific">Homoserinimonas hongtaonis</name>
    <dbReference type="NCBI Taxonomy" id="2079791"/>
    <lineage>
        <taxon>Bacteria</taxon>
        <taxon>Bacillati</taxon>
        <taxon>Actinomycetota</taxon>
        <taxon>Actinomycetes</taxon>
        <taxon>Micrococcales</taxon>
        <taxon>Microbacteriaceae</taxon>
        <taxon>Homoserinimonas</taxon>
    </lineage>
</organism>
<dbReference type="SMART" id="SM00345">
    <property type="entry name" value="HTH_GNTR"/>
    <property type="match status" value="1"/>
</dbReference>
<feature type="domain" description="HTH gntR-type" evidence="4">
    <location>
        <begin position="10"/>
        <end position="77"/>
    </location>
</feature>
<dbReference type="Proteomes" id="UP000244978">
    <property type="component" value="Unassembled WGS sequence"/>
</dbReference>
<dbReference type="RefSeq" id="WP_108997668.1">
    <property type="nucleotide sequence ID" value="NZ_QEEX01000001.1"/>
</dbReference>
<reference evidence="6" key="1">
    <citation type="submission" date="2018-04" db="EMBL/GenBank/DDBJ databases">
        <authorList>
            <person name="Liu S."/>
            <person name="Wang Z."/>
            <person name="Li J."/>
        </authorList>
    </citation>
    <scope>NUCLEOTIDE SEQUENCE [LARGE SCALE GENOMIC DNA]</scope>
    <source>
        <strain evidence="6">S1194</strain>
    </source>
</reference>
<dbReference type="InterPro" id="IPR036388">
    <property type="entry name" value="WH-like_DNA-bd_sf"/>
</dbReference>
<dbReference type="PANTHER" id="PTHR43537">
    <property type="entry name" value="TRANSCRIPTIONAL REGULATOR, GNTR FAMILY"/>
    <property type="match status" value="1"/>
</dbReference>
<keyword evidence="3" id="KW-0804">Transcription</keyword>
<dbReference type="EMBL" id="QEEX01000001">
    <property type="protein sequence ID" value="PWB97782.1"/>
    <property type="molecule type" value="Genomic_DNA"/>
</dbReference>
<comment type="caution">
    <text evidence="5">The sequence shown here is derived from an EMBL/GenBank/DDBJ whole genome shotgun (WGS) entry which is preliminary data.</text>
</comment>
<evidence type="ECO:0000256" key="1">
    <source>
        <dbReference type="ARBA" id="ARBA00023015"/>
    </source>
</evidence>
<dbReference type="Gene3D" id="1.20.120.530">
    <property type="entry name" value="GntR ligand-binding domain-like"/>
    <property type="match status" value="1"/>
</dbReference>
<dbReference type="SUPFAM" id="SSF46785">
    <property type="entry name" value="Winged helix' DNA-binding domain"/>
    <property type="match status" value="1"/>
</dbReference>
<keyword evidence="1" id="KW-0805">Transcription regulation</keyword>
<dbReference type="InterPro" id="IPR008920">
    <property type="entry name" value="TF_FadR/GntR_C"/>
</dbReference>
<dbReference type="InterPro" id="IPR011711">
    <property type="entry name" value="GntR_C"/>
</dbReference>
<dbReference type="GO" id="GO:0003677">
    <property type="term" value="F:DNA binding"/>
    <property type="evidence" value="ECO:0007669"/>
    <property type="project" value="UniProtKB-KW"/>
</dbReference>
<accession>A0A2U1T1M8</accession>
<keyword evidence="2" id="KW-0238">DNA-binding</keyword>
<dbReference type="InterPro" id="IPR000524">
    <property type="entry name" value="Tscrpt_reg_HTH_GntR"/>
</dbReference>